<dbReference type="InterPro" id="IPR044015">
    <property type="entry name" value="FBPase_C_dom"/>
</dbReference>
<dbReference type="NCBIfam" id="NF006780">
    <property type="entry name" value="PRK09293.1-4"/>
    <property type="match status" value="1"/>
</dbReference>
<evidence type="ECO:0000256" key="9">
    <source>
        <dbReference type="HAMAP-Rule" id="MF_01855"/>
    </source>
</evidence>
<comment type="cofactor">
    <cofactor evidence="9">
        <name>Mg(2+)</name>
        <dbReference type="ChEBI" id="CHEBI:18420"/>
    </cofactor>
    <text evidence="9">Binds 2 magnesium ions per subunit.</text>
</comment>
<sequence length="344" mass="37052">MTLSDYLKAHAGADPIRRDVATLVESLAEAAIELHRAIASGAADREGSGGAAVTNGGGDVQKVLDREADRLFSQAARRAPVAFYGSEEQDEAVVFDADRSLALAIDPLDGSSNIETNVSIGTIFSVLPVRPEHRADSATVFRQPGRDQLAAGFVVYGPRLLLVLTVGEGTHVFGWSPDTNTFAHAARMAIPEQAKEFSINASNRRHWDEPVLAYVAGCEDGKEGARGRDFNMRWVASMVADAYRIFLRGGLYIYPGDRRPGYAEGRIRLVYEANPVGFCAEQAGGAASDGLQPILDIVPTHLHQRTPVVFGSREEVLEFGRAMADPASRTETSSLFGHRPVGGF</sequence>
<keyword evidence="6 9" id="KW-0378">Hydrolase</keyword>
<accession>A0A1H0DPU7</accession>
<feature type="binding site" evidence="9">
    <location>
        <position position="108"/>
    </location>
    <ligand>
        <name>Mg(2+)</name>
        <dbReference type="ChEBI" id="CHEBI:18420"/>
        <label>1</label>
    </ligand>
</feature>
<feature type="binding site" evidence="9">
    <location>
        <position position="200"/>
    </location>
    <ligand>
        <name>substrate</name>
    </ligand>
</feature>
<feature type="domain" description="Fructose-1-6-bisphosphatase class 1 C-terminal" evidence="12">
    <location>
        <begin position="190"/>
        <end position="322"/>
    </location>
</feature>
<dbReference type="GO" id="GO:0005829">
    <property type="term" value="C:cytosol"/>
    <property type="evidence" value="ECO:0007669"/>
    <property type="project" value="TreeGrafter"/>
</dbReference>
<dbReference type="PIRSF" id="PIRSF000904">
    <property type="entry name" value="FBPtase_SBPase"/>
    <property type="match status" value="1"/>
</dbReference>
<evidence type="ECO:0000256" key="6">
    <source>
        <dbReference type="ARBA" id="ARBA00022801"/>
    </source>
</evidence>
<keyword evidence="7 9" id="KW-0460">Magnesium</keyword>
<feature type="binding site" evidence="9">
    <location>
        <position position="106"/>
    </location>
    <ligand>
        <name>Mg(2+)</name>
        <dbReference type="ChEBI" id="CHEBI:18420"/>
        <label>1</label>
    </ligand>
</feature>
<comment type="subunit">
    <text evidence="9">Homotetramer.</text>
</comment>
<dbReference type="PRINTS" id="PR00115">
    <property type="entry name" value="F16BPHPHTASE"/>
</dbReference>
<keyword evidence="14" id="KW-1185">Reference proteome</keyword>
<dbReference type="GO" id="GO:0006002">
    <property type="term" value="P:fructose 6-phosphate metabolic process"/>
    <property type="evidence" value="ECO:0007669"/>
    <property type="project" value="TreeGrafter"/>
</dbReference>
<proteinExistence type="inferred from homology"/>
<evidence type="ECO:0000256" key="2">
    <source>
        <dbReference type="ARBA" id="ARBA00005215"/>
    </source>
</evidence>
<dbReference type="PIRSF" id="PIRSF500210">
    <property type="entry name" value="FBPtase"/>
    <property type="match status" value="1"/>
</dbReference>
<dbReference type="Pfam" id="PF18913">
    <property type="entry name" value="FBPase_C"/>
    <property type="match status" value="1"/>
</dbReference>
<dbReference type="GO" id="GO:0006094">
    <property type="term" value="P:gluconeogenesis"/>
    <property type="evidence" value="ECO:0007669"/>
    <property type="project" value="UniProtKB-UniRule"/>
</dbReference>
<dbReference type="InterPro" id="IPR020548">
    <property type="entry name" value="Fructose_bisphosphatase_AS"/>
</dbReference>
<comment type="caution">
    <text evidence="9">Lacks conserved residue(s) required for the propagation of feature annotation.</text>
</comment>
<dbReference type="SUPFAM" id="SSF56655">
    <property type="entry name" value="Carbohydrate phosphatase"/>
    <property type="match status" value="1"/>
</dbReference>
<dbReference type="CDD" id="cd00354">
    <property type="entry name" value="FBPase"/>
    <property type="match status" value="1"/>
</dbReference>
<keyword evidence="8 9" id="KW-0119">Carbohydrate metabolism</keyword>
<feature type="binding site" evidence="9">
    <location>
        <position position="109"/>
    </location>
    <ligand>
        <name>Mg(2+)</name>
        <dbReference type="ChEBI" id="CHEBI:18420"/>
        <label>2</label>
    </ligand>
</feature>
<dbReference type="Proteomes" id="UP000198793">
    <property type="component" value="Unassembled WGS sequence"/>
</dbReference>
<evidence type="ECO:0000259" key="11">
    <source>
        <dbReference type="Pfam" id="PF00316"/>
    </source>
</evidence>
<dbReference type="STRING" id="1166073.SAMN05192530_101904"/>
<dbReference type="GO" id="GO:0006000">
    <property type="term" value="P:fructose metabolic process"/>
    <property type="evidence" value="ECO:0007669"/>
    <property type="project" value="TreeGrafter"/>
</dbReference>
<name>A0A1H0DPU7_9HYPH</name>
<comment type="catalytic activity">
    <reaction evidence="1 9">
        <text>beta-D-fructose 1,6-bisphosphate + H2O = beta-D-fructose 6-phosphate + phosphate</text>
        <dbReference type="Rhea" id="RHEA:11064"/>
        <dbReference type="ChEBI" id="CHEBI:15377"/>
        <dbReference type="ChEBI" id="CHEBI:32966"/>
        <dbReference type="ChEBI" id="CHEBI:43474"/>
        <dbReference type="ChEBI" id="CHEBI:57634"/>
        <dbReference type="EC" id="3.1.3.11"/>
    </reaction>
</comment>
<dbReference type="GO" id="GO:0000287">
    <property type="term" value="F:magnesium ion binding"/>
    <property type="evidence" value="ECO:0007669"/>
    <property type="project" value="UniProtKB-UniRule"/>
</dbReference>
<dbReference type="PROSITE" id="PS00124">
    <property type="entry name" value="FBPASE"/>
    <property type="match status" value="1"/>
</dbReference>
<dbReference type="Pfam" id="PF00316">
    <property type="entry name" value="FBPase"/>
    <property type="match status" value="1"/>
</dbReference>
<dbReference type="HAMAP" id="MF_01855">
    <property type="entry name" value="FBPase_class1"/>
    <property type="match status" value="1"/>
</dbReference>
<dbReference type="GO" id="GO:0042132">
    <property type="term" value="F:fructose 1,6-bisphosphate 1-phosphatase activity"/>
    <property type="evidence" value="ECO:0007669"/>
    <property type="project" value="UniProtKB-UniRule"/>
</dbReference>
<evidence type="ECO:0000256" key="1">
    <source>
        <dbReference type="ARBA" id="ARBA00001273"/>
    </source>
</evidence>
<evidence type="ECO:0000256" key="4">
    <source>
        <dbReference type="ARBA" id="ARBA00022490"/>
    </source>
</evidence>
<keyword evidence="4 9" id="KW-0963">Cytoplasm</keyword>
<feature type="domain" description="Fructose-1-6-bisphosphatase class I N-terminal" evidence="11">
    <location>
        <begin position="16"/>
        <end position="185"/>
    </location>
</feature>
<dbReference type="PANTHER" id="PTHR11556:SF35">
    <property type="entry name" value="SEDOHEPTULOSE-1,7-BISPHOSPHATASE, CHLOROPLASTIC"/>
    <property type="match status" value="1"/>
</dbReference>
<protein>
    <recommendedName>
        <fullName evidence="9">Fructose-1,6-bisphosphatase class 1</fullName>
        <shortName evidence="9">FBPase class 1</shortName>
        <ecNumber evidence="9">3.1.3.11</ecNumber>
    </recommendedName>
    <alternativeName>
        <fullName evidence="9">D-fructose-1,6-bisphosphate 1-phosphohydrolase class 1</fullName>
    </alternativeName>
</protein>
<dbReference type="OrthoDB" id="9806756at2"/>
<evidence type="ECO:0000313" key="13">
    <source>
        <dbReference type="EMBL" id="SDN72194.1"/>
    </source>
</evidence>
<comment type="pathway">
    <text evidence="2">Carbohydrate biosynthesis; Calvin cycle.</text>
</comment>
<feature type="binding site" evidence="9">
    <location>
        <position position="272"/>
    </location>
    <ligand>
        <name>Mg(2+)</name>
        <dbReference type="ChEBI" id="CHEBI:18420"/>
        <label>2</label>
    </ligand>
</feature>
<dbReference type="InterPro" id="IPR028343">
    <property type="entry name" value="FBPtase"/>
</dbReference>
<dbReference type="PANTHER" id="PTHR11556">
    <property type="entry name" value="FRUCTOSE-1,6-BISPHOSPHATASE-RELATED"/>
    <property type="match status" value="1"/>
</dbReference>
<feature type="binding site" evidence="9">
    <location>
        <position position="106"/>
    </location>
    <ligand>
        <name>Mg(2+)</name>
        <dbReference type="ChEBI" id="CHEBI:18420"/>
        <label>2</label>
    </ligand>
</feature>
<dbReference type="InterPro" id="IPR033391">
    <property type="entry name" value="FBPase_N"/>
</dbReference>
<evidence type="ECO:0000256" key="7">
    <source>
        <dbReference type="ARBA" id="ARBA00022842"/>
    </source>
</evidence>
<dbReference type="RefSeq" id="WP_090669323.1">
    <property type="nucleotide sequence ID" value="NZ_FNIT01000001.1"/>
</dbReference>
<evidence type="ECO:0000256" key="10">
    <source>
        <dbReference type="RuleBase" id="RU000508"/>
    </source>
</evidence>
<dbReference type="GO" id="GO:0030388">
    <property type="term" value="P:fructose 1,6-bisphosphate metabolic process"/>
    <property type="evidence" value="ECO:0007669"/>
    <property type="project" value="TreeGrafter"/>
</dbReference>
<dbReference type="AlphaFoldDB" id="A0A1H0DPU7"/>
<dbReference type="GO" id="GO:0005986">
    <property type="term" value="P:sucrose biosynthetic process"/>
    <property type="evidence" value="ECO:0007669"/>
    <property type="project" value="TreeGrafter"/>
</dbReference>
<dbReference type="Gene3D" id="3.40.190.80">
    <property type="match status" value="1"/>
</dbReference>
<evidence type="ECO:0000256" key="5">
    <source>
        <dbReference type="ARBA" id="ARBA00022723"/>
    </source>
</evidence>
<evidence type="ECO:0000313" key="14">
    <source>
        <dbReference type="Proteomes" id="UP000198793"/>
    </source>
</evidence>
<dbReference type="EMBL" id="FNIT01000001">
    <property type="protein sequence ID" value="SDN72194.1"/>
    <property type="molecule type" value="Genomic_DNA"/>
</dbReference>
<dbReference type="FunFam" id="3.40.190.80:FF:000011">
    <property type="entry name" value="Fructose-1,6-bisphosphatase class 1"/>
    <property type="match status" value="1"/>
</dbReference>
<reference evidence="13 14" key="1">
    <citation type="submission" date="2016-10" db="EMBL/GenBank/DDBJ databases">
        <authorList>
            <person name="de Groot N.N."/>
        </authorList>
    </citation>
    <scope>NUCLEOTIDE SEQUENCE [LARGE SCALE GENOMIC DNA]</scope>
    <source>
        <strain evidence="14">L7-484,KACC 16230,DSM 25025</strain>
    </source>
</reference>
<organism evidence="13 14">
    <name type="scientific">Aureimonas jatrophae</name>
    <dbReference type="NCBI Taxonomy" id="1166073"/>
    <lineage>
        <taxon>Bacteria</taxon>
        <taxon>Pseudomonadati</taxon>
        <taxon>Pseudomonadota</taxon>
        <taxon>Alphaproteobacteria</taxon>
        <taxon>Hyphomicrobiales</taxon>
        <taxon>Aurantimonadaceae</taxon>
        <taxon>Aureimonas</taxon>
    </lineage>
</organism>
<evidence type="ECO:0000256" key="3">
    <source>
        <dbReference type="ARBA" id="ARBA00010941"/>
    </source>
</evidence>
<keyword evidence="5 9" id="KW-0479">Metal-binding</keyword>
<feature type="binding site" evidence="9">
    <location>
        <position position="87"/>
    </location>
    <ligand>
        <name>Mg(2+)</name>
        <dbReference type="ChEBI" id="CHEBI:18420"/>
        <label>1</label>
    </ligand>
</feature>
<evidence type="ECO:0000256" key="8">
    <source>
        <dbReference type="ARBA" id="ARBA00023277"/>
    </source>
</evidence>
<dbReference type="InterPro" id="IPR000146">
    <property type="entry name" value="FBPase_class-1"/>
</dbReference>
<dbReference type="EC" id="3.1.3.11" evidence="9"/>
<evidence type="ECO:0000259" key="12">
    <source>
        <dbReference type="Pfam" id="PF18913"/>
    </source>
</evidence>
<dbReference type="Gene3D" id="3.30.540.10">
    <property type="entry name" value="Fructose-1,6-Bisphosphatase, subunit A, domain 1"/>
    <property type="match status" value="1"/>
</dbReference>
<comment type="similarity">
    <text evidence="3 9 10">Belongs to the FBPase class 1 family.</text>
</comment>
<comment type="subcellular location">
    <subcellularLocation>
        <location evidence="9">Cytoplasm</location>
    </subcellularLocation>
</comment>
<gene>
    <name evidence="9" type="primary">fbp</name>
    <name evidence="13" type="ORF">SAMN05192530_101904</name>
</gene>
<feature type="binding site" evidence="9">
    <location>
        <begin position="109"/>
        <end position="112"/>
    </location>
    <ligand>
        <name>substrate</name>
    </ligand>
</feature>